<dbReference type="GO" id="GO:0005886">
    <property type="term" value="C:plasma membrane"/>
    <property type="evidence" value="ECO:0007669"/>
    <property type="project" value="UniProtKB-SubCell"/>
</dbReference>
<comment type="similarity">
    <text evidence="3 11">Belongs to the PRM1 family.</text>
</comment>
<dbReference type="KEGG" id="yli:2912494"/>
<evidence type="ECO:0000313" key="12">
    <source>
        <dbReference type="EMBL" id="AOW05134.1"/>
    </source>
</evidence>
<comment type="caution">
    <text evidence="11">Lacks conserved residue(s) required for the propagation of feature annotation.</text>
</comment>
<evidence type="ECO:0000256" key="5">
    <source>
        <dbReference type="ARBA" id="ARBA00022475"/>
    </source>
</evidence>
<feature type="transmembrane region" description="Helical" evidence="11">
    <location>
        <begin position="36"/>
        <end position="53"/>
    </location>
</feature>
<comment type="function">
    <text evidence="1 11">Involved in cell fusion during mating by stabilizing the plasma membrane fusion event.</text>
</comment>
<reference evidence="12 13" key="1">
    <citation type="journal article" date="2016" name="PLoS ONE">
        <title>Sequence Assembly of Yarrowia lipolytica Strain W29/CLIB89 Shows Transposable Element Diversity.</title>
        <authorList>
            <person name="Magnan C."/>
            <person name="Yu J."/>
            <person name="Chang I."/>
            <person name="Jahn E."/>
            <person name="Kanomata Y."/>
            <person name="Wu J."/>
            <person name="Zeller M."/>
            <person name="Oakes M."/>
            <person name="Baldi P."/>
            <person name="Sandmeyer S."/>
        </authorList>
    </citation>
    <scope>NUCLEOTIDE SEQUENCE [LARGE SCALE GENOMIC DNA]</scope>
    <source>
        <strain evidence="13">CLIB89(W29)</strain>
    </source>
</reference>
<evidence type="ECO:0000256" key="8">
    <source>
        <dbReference type="ARBA" id="ARBA00022989"/>
    </source>
</evidence>
<evidence type="ECO:0000256" key="1">
    <source>
        <dbReference type="ARBA" id="ARBA00002512"/>
    </source>
</evidence>
<gene>
    <name evidence="12" type="ORF">YALI1_E10443g</name>
</gene>
<evidence type="ECO:0000256" key="10">
    <source>
        <dbReference type="ARBA" id="ARBA00023180"/>
    </source>
</evidence>
<dbReference type="AlphaFoldDB" id="A0A1D8NHM9"/>
<feature type="transmembrane region" description="Helical" evidence="11">
    <location>
        <begin position="132"/>
        <end position="151"/>
    </location>
</feature>
<keyword evidence="8 11" id="KW-1133">Transmembrane helix</keyword>
<dbReference type="PANTHER" id="PTHR31030">
    <property type="entry name" value="PLASMA MEMBRANE FUSION PROTEIN PRM1"/>
    <property type="match status" value="1"/>
</dbReference>
<feature type="transmembrane region" description="Helical" evidence="11">
    <location>
        <begin position="392"/>
        <end position="417"/>
    </location>
</feature>
<accession>A0A1D8NHM9</accession>
<evidence type="ECO:0000313" key="13">
    <source>
        <dbReference type="Proteomes" id="UP000182444"/>
    </source>
</evidence>
<evidence type="ECO:0000256" key="6">
    <source>
        <dbReference type="ARBA" id="ARBA00022692"/>
    </source>
</evidence>
<feature type="transmembrane region" description="Helical" evidence="11">
    <location>
        <begin position="105"/>
        <end position="126"/>
    </location>
</feature>
<feature type="transmembrane region" description="Helical" evidence="11">
    <location>
        <begin position="585"/>
        <end position="608"/>
    </location>
</feature>
<dbReference type="GO" id="GO:0043332">
    <property type="term" value="C:mating projection tip"/>
    <property type="evidence" value="ECO:0007669"/>
    <property type="project" value="UniProtKB-UniRule"/>
</dbReference>
<protein>
    <recommendedName>
        <fullName evidence="4 11">Plasma membrane fusion protein PRM1</fullName>
    </recommendedName>
</protein>
<evidence type="ECO:0000256" key="3">
    <source>
        <dbReference type="ARBA" id="ARBA00010780"/>
    </source>
</evidence>
<dbReference type="VEuPathDB" id="FungiDB:YALI1_E10443g"/>
<proteinExistence type="inferred from homology"/>
<dbReference type="eggNOG" id="ENOG502QRP5">
    <property type="taxonomic scope" value="Eukaryota"/>
</dbReference>
<organism evidence="12 13">
    <name type="scientific">Yarrowia lipolytica</name>
    <name type="common">Candida lipolytica</name>
    <dbReference type="NCBI Taxonomy" id="4952"/>
    <lineage>
        <taxon>Eukaryota</taxon>
        <taxon>Fungi</taxon>
        <taxon>Dikarya</taxon>
        <taxon>Ascomycota</taxon>
        <taxon>Saccharomycotina</taxon>
        <taxon>Dipodascomycetes</taxon>
        <taxon>Dipodascales</taxon>
        <taxon>Dipodascales incertae sedis</taxon>
        <taxon>Yarrowia</taxon>
    </lineage>
</organism>
<keyword evidence="10" id="KW-0325">Glycoprotein</keyword>
<comment type="subcellular location">
    <subcellularLocation>
        <location evidence="2 11">Cell membrane</location>
        <topology evidence="2 11">Multi-pass membrane protein</topology>
    </subcellularLocation>
</comment>
<evidence type="ECO:0000256" key="7">
    <source>
        <dbReference type="ARBA" id="ARBA00022971"/>
    </source>
</evidence>
<evidence type="ECO:0000256" key="9">
    <source>
        <dbReference type="ARBA" id="ARBA00023136"/>
    </source>
</evidence>
<dbReference type="RefSeq" id="XP_503701.3">
    <property type="nucleotide sequence ID" value="XM_503701.3"/>
</dbReference>
<keyword evidence="6 11" id="KW-0812">Transmembrane</keyword>
<keyword evidence="9 11" id="KW-0472">Membrane</keyword>
<dbReference type="GeneID" id="2912494"/>
<keyword evidence="5 11" id="KW-1003">Cell membrane</keyword>
<dbReference type="InterPro" id="IPR026777">
    <property type="entry name" value="PRM1"/>
</dbReference>
<sequence length="690" mass="77418">MAMSLASQIKLWWNTQNSPTEHSSIPLLKARLSQTWLNKWTIGLLLVSIKLWMFKMSLSGQLDGAESNSERSCSALERSVSKMMSIPHYTATGMNHVIATAIQKFVSGLIKMVLLIITGVQELLIFAVNMLISTYTCLITLVVQGAVSLAVDTSKHVISFVNDTISTVVPEIEKGLNGLADGLNTATNAFVDLGNLITGKQAEEYTGQIDFVKLQLDGLKNVSIPASVNEKLDSVKDKVPDFETVKNEIESLIRKPFQTISKSMNETLATPLNVSDSLKVPALKSAQFCKDANIPEVYAKLNSGLNTGLKVIISLLLILALIMIVPVAWSEWRLWRYHEELWVEQSTVDVKQEKRHAFHTVLFQAQHKYVTMVKQKLAWGKKLYQRNLSQWYWAYILYPYMLTLLLVGLFGILAFLLQLGLLSILKSGLQSLTVLTSEVGADITETVVREIETWKNDTNLFLNSQETHINKNLLGWVVDSTSTVNTTLSTFIDTMNNGIDSVFKDTPLHGAVQGVTKCLVTLKLQKVADGMGWVSDNAHVTLPRIDKELMSHQDIEQEASEKADYVSDGIARIIKTVEKLLFTELYIALACLGIWLFMCLIALVYVLIKSRDRTINFEPSRELKFDMVDTSRDINVPRVLPPQITIPKPALFMRNHIPSPATDPFEEYPIRRNKSSSWLFNLKSPVLRKS</sequence>
<dbReference type="PANTHER" id="PTHR31030:SF1">
    <property type="entry name" value="PLASMA MEMBRANE FUSION PROTEIN PRM1"/>
    <property type="match status" value="1"/>
</dbReference>
<keyword evidence="7 11" id="KW-0184">Conjugation</keyword>
<evidence type="ECO:0000256" key="2">
    <source>
        <dbReference type="ARBA" id="ARBA00004651"/>
    </source>
</evidence>
<name>A0A1D8NHM9_YARLL</name>
<dbReference type="VEuPathDB" id="FungiDB:YALI0_E08580g"/>
<evidence type="ECO:0000256" key="4">
    <source>
        <dbReference type="ARBA" id="ARBA00017621"/>
    </source>
</evidence>
<evidence type="ECO:0000256" key="11">
    <source>
        <dbReference type="RuleBase" id="RU366035"/>
    </source>
</evidence>
<feature type="transmembrane region" description="Helical" evidence="11">
    <location>
        <begin position="309"/>
        <end position="329"/>
    </location>
</feature>
<dbReference type="GO" id="GO:0032220">
    <property type="term" value="P:plasma membrane fusion involved in cytogamy"/>
    <property type="evidence" value="ECO:0007669"/>
    <property type="project" value="TreeGrafter"/>
</dbReference>
<dbReference type="Proteomes" id="UP000182444">
    <property type="component" value="Chromosome 1E"/>
</dbReference>
<dbReference type="EMBL" id="CP017557">
    <property type="protein sequence ID" value="AOW05134.1"/>
    <property type="molecule type" value="Genomic_DNA"/>
</dbReference>